<dbReference type="PROSITE" id="PS51093">
    <property type="entry name" value="PTS_EIIA_TYPE_1"/>
    <property type="match status" value="1"/>
</dbReference>
<feature type="domain" description="PTS EIIB type-1" evidence="14">
    <location>
        <begin position="25"/>
        <end position="107"/>
    </location>
</feature>
<evidence type="ECO:0000256" key="7">
    <source>
        <dbReference type="ARBA" id="ARBA00022692"/>
    </source>
</evidence>
<evidence type="ECO:0000259" key="14">
    <source>
        <dbReference type="PROSITE" id="PS51098"/>
    </source>
</evidence>
<keyword evidence="10 12" id="KW-0472">Membrane</keyword>
<evidence type="ECO:0000313" key="16">
    <source>
        <dbReference type="EMBL" id="ERK45498.1"/>
    </source>
</evidence>
<feature type="transmembrane region" description="Helical" evidence="12">
    <location>
        <begin position="295"/>
        <end position="321"/>
    </location>
</feature>
<dbReference type="PROSITE" id="PS00371">
    <property type="entry name" value="PTS_EIIA_TYPE_1_HIS"/>
    <property type="match status" value="1"/>
</dbReference>
<name>U2QW43_9FIRM</name>
<dbReference type="InterPro" id="IPR001127">
    <property type="entry name" value="PTS_EIIA_1_perm"/>
</dbReference>
<feature type="transmembrane region" description="Helical" evidence="12">
    <location>
        <begin position="260"/>
        <end position="283"/>
    </location>
</feature>
<evidence type="ECO:0000256" key="9">
    <source>
        <dbReference type="ARBA" id="ARBA00022989"/>
    </source>
</evidence>
<reference evidence="16 17" key="1">
    <citation type="submission" date="2013-06" db="EMBL/GenBank/DDBJ databases">
        <authorList>
            <person name="Weinstock G."/>
            <person name="Sodergren E."/>
            <person name="Lobos E.A."/>
            <person name="Fulton L."/>
            <person name="Fulton R."/>
            <person name="Courtney L."/>
            <person name="Fronick C."/>
            <person name="O'Laughlin M."/>
            <person name="Godfrey J."/>
            <person name="Wilson R.M."/>
            <person name="Miner T."/>
            <person name="Farmer C."/>
            <person name="Delehaunty K."/>
            <person name="Cordes M."/>
            <person name="Minx P."/>
            <person name="Tomlinson C."/>
            <person name="Chen J."/>
            <person name="Wollam A."/>
            <person name="Pepin K.H."/>
            <person name="Bhonagiri V."/>
            <person name="Zhang X."/>
            <person name="Warren W."/>
            <person name="Mitreva M."/>
            <person name="Mardis E.R."/>
            <person name="Wilson R.K."/>
        </authorList>
    </citation>
    <scope>NUCLEOTIDE SEQUENCE [LARGE SCALE GENOMIC DNA]</scope>
    <source>
        <strain evidence="16 17">ATCC 27803</strain>
    </source>
</reference>
<evidence type="ECO:0000313" key="17">
    <source>
        <dbReference type="Proteomes" id="UP000016658"/>
    </source>
</evidence>
<dbReference type="InterPro" id="IPR001996">
    <property type="entry name" value="PTS_IIB_1"/>
</dbReference>
<organism evidence="16 17">
    <name type="scientific">Faecalitalea cylindroides ATCC 27803</name>
    <dbReference type="NCBI Taxonomy" id="649755"/>
    <lineage>
        <taxon>Bacteria</taxon>
        <taxon>Bacillati</taxon>
        <taxon>Bacillota</taxon>
        <taxon>Erysipelotrichia</taxon>
        <taxon>Erysipelotrichales</taxon>
        <taxon>Erysipelotrichaceae</taxon>
        <taxon>Faecalitalea</taxon>
    </lineage>
</organism>
<comment type="subcellular location">
    <subcellularLocation>
        <location evidence="1">Cell membrane</location>
        <topology evidence="1">Multi-pass membrane protein</topology>
    </subcellularLocation>
</comment>
<feature type="transmembrane region" description="Helical" evidence="12">
    <location>
        <begin position="164"/>
        <end position="185"/>
    </location>
</feature>
<sequence length="644" mass="69800">MKRPLFFFVFESFFVKRRRKYMKFEKEAKEIVKLVGGESNVNSLVHCATRLRFELKDGSKFHQEELEKLSYVLKVLVSGGQYQIVIGPNVDDYYNAIFAVTNLKSGNDEVKETTDKVKLSDRVLKVISGAFSPLIPLMAGSGMIKAILTLFTTVGIMSDTSSTYLILSAAGNACFYFMPVFLGITIAKQLKANAFVGGAIGAALLEPNFLGLVDAGSVVDFLGIPVTPINYSATIFPIFIAMLVYSYLDKGMKKVTPQSLQCFLVPMVCLMLMVPFTVIVFGPVGTTIGNYVSEFVMWLFSLSGTLAGIILGATYPFLTMLGLHWGFTPITLQNLEMVGGDIIEGVCVCAVWSQIGIALGAYLKAKKNSKIKSIAGPTFITGFFAGVTEPILYSIVMEYKRLMVVVAIGGACGGAIAGTLGVTMDAYVFHNIFSALVMSYSPIWAYAISIIVSLVVATILTYTWGLNGLDADQKKDLLPENTTEEISVKEHASEKVEILSPLDGKQIALKDVDDEVFASGVTGKGIAIIPESNTVYSPADGTISVLFPSKHAVGITTNEGVEILVHIGLNTVMLNGEGFTAFVKQGDVVTKGQKLLEFDKEFIVKKGCSLQSPLIVTNADQFKNLVIESRETLKTGDVAYEVLI</sequence>
<dbReference type="InterPro" id="IPR011055">
    <property type="entry name" value="Dup_hybrid_motif"/>
</dbReference>
<dbReference type="InterPro" id="IPR013013">
    <property type="entry name" value="PTS_EIIC_1"/>
</dbReference>
<dbReference type="GO" id="GO:0016301">
    <property type="term" value="F:kinase activity"/>
    <property type="evidence" value="ECO:0007669"/>
    <property type="project" value="UniProtKB-KW"/>
</dbReference>
<evidence type="ECO:0000256" key="1">
    <source>
        <dbReference type="ARBA" id="ARBA00004651"/>
    </source>
</evidence>
<evidence type="ECO:0000256" key="5">
    <source>
        <dbReference type="ARBA" id="ARBA00022679"/>
    </source>
</evidence>
<dbReference type="Pfam" id="PF02378">
    <property type="entry name" value="PTS_EIIC"/>
    <property type="match status" value="1"/>
</dbReference>
<evidence type="ECO:0000256" key="10">
    <source>
        <dbReference type="ARBA" id="ARBA00023136"/>
    </source>
</evidence>
<dbReference type="PANTHER" id="PTHR30175:SF1">
    <property type="entry name" value="PTS SYSTEM ARBUTIN-, CELLOBIOSE-, AND SALICIN-SPECIFIC EIIBC COMPONENT-RELATED"/>
    <property type="match status" value="1"/>
</dbReference>
<evidence type="ECO:0000259" key="15">
    <source>
        <dbReference type="PROSITE" id="PS51103"/>
    </source>
</evidence>
<dbReference type="SUPFAM" id="SSF55604">
    <property type="entry name" value="Glucose permease domain IIB"/>
    <property type="match status" value="1"/>
</dbReference>
<keyword evidence="3" id="KW-1003">Cell membrane</keyword>
<dbReference type="AlphaFoldDB" id="U2QW43"/>
<dbReference type="PROSITE" id="PS51103">
    <property type="entry name" value="PTS_EIIC_TYPE_1"/>
    <property type="match status" value="1"/>
</dbReference>
<dbReference type="InterPro" id="IPR050558">
    <property type="entry name" value="PTS_Sugar-Specific_Components"/>
</dbReference>
<feature type="transmembrane region" description="Helical" evidence="12">
    <location>
        <begin position="443"/>
        <end position="465"/>
    </location>
</feature>
<keyword evidence="9 12" id="KW-1133">Transmembrane helix</keyword>
<dbReference type="Gene3D" id="2.70.70.10">
    <property type="entry name" value="Glucose Permease (Domain IIA)"/>
    <property type="match status" value="1"/>
</dbReference>
<proteinExistence type="predicted"/>
<feature type="transmembrane region" description="Helical" evidence="12">
    <location>
        <begin position="374"/>
        <end position="395"/>
    </location>
</feature>
<keyword evidence="2" id="KW-0813">Transport</keyword>
<dbReference type="NCBIfam" id="TIGR00830">
    <property type="entry name" value="PTBA"/>
    <property type="match status" value="1"/>
</dbReference>
<evidence type="ECO:0000256" key="2">
    <source>
        <dbReference type="ARBA" id="ARBA00022448"/>
    </source>
</evidence>
<dbReference type="GO" id="GO:0008982">
    <property type="term" value="F:protein-N(PI)-phosphohistidine-sugar phosphotransferase activity"/>
    <property type="evidence" value="ECO:0007669"/>
    <property type="project" value="InterPro"/>
</dbReference>
<feature type="transmembrane region" description="Helical" evidence="12">
    <location>
        <begin position="402"/>
        <end position="423"/>
    </location>
</feature>
<dbReference type="Pfam" id="PF00367">
    <property type="entry name" value="PTS_EIIB"/>
    <property type="match status" value="1"/>
</dbReference>
<dbReference type="InterPro" id="IPR018113">
    <property type="entry name" value="PTrfase_EIIB_Cys"/>
</dbReference>
<evidence type="ECO:0000259" key="13">
    <source>
        <dbReference type="PROSITE" id="PS51093"/>
    </source>
</evidence>
<dbReference type="PANTHER" id="PTHR30175">
    <property type="entry name" value="PHOSPHOTRANSFERASE SYSTEM TRANSPORT PROTEIN"/>
    <property type="match status" value="1"/>
</dbReference>
<dbReference type="InterPro" id="IPR003352">
    <property type="entry name" value="PTS_EIIC"/>
</dbReference>
<dbReference type="GO" id="GO:0005886">
    <property type="term" value="C:plasma membrane"/>
    <property type="evidence" value="ECO:0007669"/>
    <property type="project" value="UniProtKB-SubCell"/>
</dbReference>
<feature type="active site" description="Phosphocysteine intermediate; for EIIB activity" evidence="11">
    <location>
        <position position="47"/>
    </location>
</feature>
<evidence type="ECO:0000256" key="12">
    <source>
        <dbReference type="SAM" id="Phobius"/>
    </source>
</evidence>
<comment type="caution">
    <text evidence="16">The sequence shown here is derived from an EMBL/GenBank/DDBJ whole genome shotgun (WGS) entry which is preliminary data.</text>
</comment>
<dbReference type="PROSITE" id="PS51098">
    <property type="entry name" value="PTS_EIIB_TYPE_1"/>
    <property type="match status" value="1"/>
</dbReference>
<dbReference type="InterPro" id="IPR036878">
    <property type="entry name" value="Glu_permease_IIB"/>
</dbReference>
<keyword evidence="4" id="KW-0762">Sugar transport</keyword>
<dbReference type="InterPro" id="IPR011297">
    <property type="entry name" value="PTS_IIABC_b_glu"/>
</dbReference>
<dbReference type="HOGENOM" id="CLU_012312_2_1_9"/>
<keyword evidence="8" id="KW-0418">Kinase</keyword>
<feature type="transmembrane region" description="Helical" evidence="12">
    <location>
        <begin position="342"/>
        <end position="362"/>
    </location>
</feature>
<gene>
    <name evidence="16" type="ORF">HMPREF0367_00993</name>
</gene>
<keyword evidence="5" id="KW-0808">Transferase</keyword>
<feature type="domain" description="PTS EIIC type-1" evidence="15">
    <location>
        <begin position="125"/>
        <end position="476"/>
    </location>
</feature>
<dbReference type="Pfam" id="PF00358">
    <property type="entry name" value="PTS_EIIA_1"/>
    <property type="match status" value="1"/>
</dbReference>
<dbReference type="NCBIfam" id="TIGR01995">
    <property type="entry name" value="PTS-II-ABC-beta"/>
    <property type="match status" value="1"/>
</dbReference>
<dbReference type="EMBL" id="AWVI01000041">
    <property type="protein sequence ID" value="ERK45498.1"/>
    <property type="molecule type" value="Genomic_DNA"/>
</dbReference>
<dbReference type="PROSITE" id="PS01035">
    <property type="entry name" value="PTS_EIIB_TYPE_1_CYS"/>
    <property type="match status" value="1"/>
</dbReference>
<accession>U2QW43</accession>
<evidence type="ECO:0000256" key="4">
    <source>
        <dbReference type="ARBA" id="ARBA00022597"/>
    </source>
</evidence>
<evidence type="ECO:0000256" key="8">
    <source>
        <dbReference type="ARBA" id="ARBA00022777"/>
    </source>
</evidence>
<feature type="transmembrane region" description="Helical" evidence="12">
    <location>
        <begin position="134"/>
        <end position="158"/>
    </location>
</feature>
<protein>
    <submittedName>
        <fullName evidence="16">PTS system, beta-glucoside-specific, IIABC component</fullName>
    </submittedName>
</protein>
<dbReference type="Proteomes" id="UP000016658">
    <property type="component" value="Unassembled WGS sequence"/>
</dbReference>
<evidence type="ECO:0000256" key="6">
    <source>
        <dbReference type="ARBA" id="ARBA00022683"/>
    </source>
</evidence>
<keyword evidence="6" id="KW-0598">Phosphotransferase system</keyword>
<feature type="transmembrane region" description="Helical" evidence="12">
    <location>
        <begin position="229"/>
        <end position="248"/>
    </location>
</feature>
<dbReference type="CDD" id="cd00212">
    <property type="entry name" value="PTS_IIB_glc"/>
    <property type="match status" value="1"/>
</dbReference>
<dbReference type="FunFam" id="3.30.1360.60:FF:000001">
    <property type="entry name" value="PTS system glucose-specific IIBC component PtsG"/>
    <property type="match status" value="1"/>
</dbReference>
<dbReference type="SUPFAM" id="SSF51261">
    <property type="entry name" value="Duplicated hybrid motif"/>
    <property type="match status" value="1"/>
</dbReference>
<keyword evidence="7 12" id="KW-0812">Transmembrane</keyword>
<dbReference type="FunFam" id="2.70.70.10:FF:000001">
    <property type="entry name" value="PTS system glucose-specific IIA component"/>
    <property type="match status" value="1"/>
</dbReference>
<feature type="domain" description="PTS EIIA type-1" evidence="13">
    <location>
        <begin position="514"/>
        <end position="618"/>
    </location>
</feature>
<evidence type="ECO:0000256" key="11">
    <source>
        <dbReference type="PROSITE-ProRule" id="PRU00421"/>
    </source>
</evidence>
<dbReference type="PATRIC" id="fig|649755.3.peg.923"/>
<evidence type="ECO:0000256" key="3">
    <source>
        <dbReference type="ARBA" id="ARBA00022475"/>
    </source>
</evidence>
<dbReference type="Gene3D" id="3.30.1360.60">
    <property type="entry name" value="Glucose permease domain IIB"/>
    <property type="match status" value="1"/>
</dbReference>
<dbReference type="GO" id="GO:0009401">
    <property type="term" value="P:phosphoenolpyruvate-dependent sugar phosphotransferase system"/>
    <property type="evidence" value="ECO:0007669"/>
    <property type="project" value="UniProtKB-KW"/>
</dbReference>